<feature type="region of interest" description="Disordered" evidence="2">
    <location>
        <begin position="1"/>
        <end position="112"/>
    </location>
</feature>
<protein>
    <recommendedName>
        <fullName evidence="3">Rho-GAP domain-containing protein</fullName>
    </recommendedName>
</protein>
<feature type="compositionally biased region" description="Low complexity" evidence="2">
    <location>
        <begin position="633"/>
        <end position="648"/>
    </location>
</feature>
<feature type="domain" description="Rho-GAP" evidence="3">
    <location>
        <begin position="342"/>
        <end position="541"/>
    </location>
</feature>
<dbReference type="InterPro" id="IPR000198">
    <property type="entry name" value="RhoGAP_dom"/>
</dbReference>
<gene>
    <name evidence="4" type="ORF">GQ43DRAFT_360864</name>
</gene>
<dbReference type="SUPFAM" id="SSF48350">
    <property type="entry name" value="GTPase activation domain, GAP"/>
    <property type="match status" value="1"/>
</dbReference>
<evidence type="ECO:0000313" key="5">
    <source>
        <dbReference type="Proteomes" id="UP000799536"/>
    </source>
</evidence>
<proteinExistence type="predicted"/>
<dbReference type="EMBL" id="ML993846">
    <property type="protein sequence ID" value="KAF2206073.1"/>
    <property type="molecule type" value="Genomic_DNA"/>
</dbReference>
<feature type="compositionally biased region" description="Polar residues" evidence="2">
    <location>
        <begin position="200"/>
        <end position="213"/>
    </location>
</feature>
<dbReference type="Pfam" id="PF00620">
    <property type="entry name" value="RhoGAP"/>
    <property type="match status" value="1"/>
</dbReference>
<sequence length="702" mass="78128">MPKSSSLSLAMRPKSRKDGYAAPLSPRSPGSPKMFYGNESESVTPTASYHSIPESPSSPKQRKDSRSIFSNFHASRSSSRIMAPENSIRQVSEQDVPKDIHTDGQDGASTPDLIELRGAANTEADNYTELTYAEGQRNALSGKAQDVSDQIVEPNVSADTAPKPKKPGVLSRSRSIKVEEGSNTLKKRKGEAPRTLPEPTATSWKGNEDTGTLKTAPMEKGQSWRQNISFGKLRTHSAERHDGSRETRPEEEPASRKDKAEQSSLASGSFNESRGAALMSSLNSASRKMGEKMGTARKGMFGKLGRSSSNHEKDLQIPKEQYQFKVINRPLVEQTRLTRISSRLEHSKDKTEFWMPALPWRCIDYLNMRGCEEEGLYRVPGAAHTVRYYEQKFDQERDIDLIADDNLNDPNVIGSLFKNWLRQLPDEIFPKSIQARIQQECQGAKSTPQLLKDELSRLPPFNYYLLFAITCHISLLHSCSEYNKMNYNNLCICFQPAIKIDAFCFQFLILDWRNCWQGCWTEKEYLAKEMEFLEAPSPRPITSRSGYVPGKLTNMSSSGYLGEGFKDSSIRSNSSDRAAASEYNKPPTRGHSSERNLSAGRATLSNPSFTSQDSQSQKNRVDPGLQNNGALLSERVSSSSESNEGTSSRARRAPPGLRTDASGEEDDNGATPTQARHGRGLSEVTYRLDLTNPPSSPFSIKF</sequence>
<evidence type="ECO:0000256" key="1">
    <source>
        <dbReference type="ARBA" id="ARBA00022468"/>
    </source>
</evidence>
<evidence type="ECO:0000313" key="4">
    <source>
        <dbReference type="EMBL" id="KAF2206073.1"/>
    </source>
</evidence>
<feature type="compositionally biased region" description="Polar residues" evidence="2">
    <location>
        <begin position="67"/>
        <end position="80"/>
    </location>
</feature>
<dbReference type="Gene3D" id="1.10.555.10">
    <property type="entry name" value="Rho GTPase activation protein"/>
    <property type="match status" value="1"/>
</dbReference>
<dbReference type="PROSITE" id="PS50238">
    <property type="entry name" value="RHOGAP"/>
    <property type="match status" value="1"/>
</dbReference>
<dbReference type="AlphaFoldDB" id="A0A9P4JUK3"/>
<dbReference type="OrthoDB" id="185175at2759"/>
<feature type="compositionally biased region" description="Basic and acidic residues" evidence="2">
    <location>
        <begin position="95"/>
        <end position="104"/>
    </location>
</feature>
<dbReference type="SMART" id="SM00324">
    <property type="entry name" value="RhoGAP"/>
    <property type="match status" value="1"/>
</dbReference>
<dbReference type="InterPro" id="IPR050729">
    <property type="entry name" value="Rho-GAP"/>
</dbReference>
<accession>A0A9P4JUK3</accession>
<name>A0A9P4JUK3_9PLEO</name>
<comment type="caution">
    <text evidence="4">The sequence shown here is derived from an EMBL/GenBank/DDBJ whole genome shotgun (WGS) entry which is preliminary data.</text>
</comment>
<evidence type="ECO:0000259" key="3">
    <source>
        <dbReference type="PROSITE" id="PS50238"/>
    </source>
</evidence>
<feature type="region of interest" description="Disordered" evidence="2">
    <location>
        <begin position="139"/>
        <end position="274"/>
    </location>
</feature>
<feature type="compositionally biased region" description="Basic and acidic residues" evidence="2">
    <location>
        <begin position="236"/>
        <end position="261"/>
    </location>
</feature>
<evidence type="ECO:0000256" key="2">
    <source>
        <dbReference type="SAM" id="MobiDB-lite"/>
    </source>
</evidence>
<dbReference type="PANTHER" id="PTHR23176">
    <property type="entry name" value="RHO/RAC/CDC GTPASE-ACTIVATING PROTEIN"/>
    <property type="match status" value="1"/>
</dbReference>
<dbReference type="InterPro" id="IPR008936">
    <property type="entry name" value="Rho_GTPase_activation_prot"/>
</dbReference>
<keyword evidence="5" id="KW-1185">Reference proteome</keyword>
<dbReference type="CDD" id="cd00159">
    <property type="entry name" value="RhoGAP"/>
    <property type="match status" value="1"/>
</dbReference>
<feature type="compositionally biased region" description="Polar residues" evidence="2">
    <location>
        <begin position="262"/>
        <end position="272"/>
    </location>
</feature>
<reference evidence="4" key="1">
    <citation type="journal article" date="2020" name="Stud. Mycol.">
        <title>101 Dothideomycetes genomes: a test case for predicting lifestyles and emergence of pathogens.</title>
        <authorList>
            <person name="Haridas S."/>
            <person name="Albert R."/>
            <person name="Binder M."/>
            <person name="Bloem J."/>
            <person name="Labutti K."/>
            <person name="Salamov A."/>
            <person name="Andreopoulos B."/>
            <person name="Baker S."/>
            <person name="Barry K."/>
            <person name="Bills G."/>
            <person name="Bluhm B."/>
            <person name="Cannon C."/>
            <person name="Castanera R."/>
            <person name="Culley D."/>
            <person name="Daum C."/>
            <person name="Ezra D."/>
            <person name="Gonzalez J."/>
            <person name="Henrissat B."/>
            <person name="Kuo A."/>
            <person name="Liang C."/>
            <person name="Lipzen A."/>
            <person name="Lutzoni F."/>
            <person name="Magnuson J."/>
            <person name="Mondo S."/>
            <person name="Nolan M."/>
            <person name="Ohm R."/>
            <person name="Pangilinan J."/>
            <person name="Park H.-J."/>
            <person name="Ramirez L."/>
            <person name="Alfaro M."/>
            <person name="Sun H."/>
            <person name="Tritt A."/>
            <person name="Yoshinaga Y."/>
            <person name="Zwiers L.-H."/>
            <person name="Turgeon B."/>
            <person name="Goodwin S."/>
            <person name="Spatafora J."/>
            <person name="Crous P."/>
            <person name="Grigoriev I."/>
        </authorList>
    </citation>
    <scope>NUCLEOTIDE SEQUENCE</scope>
    <source>
        <strain evidence="4">ATCC 74209</strain>
    </source>
</reference>
<feature type="compositionally biased region" description="Polar residues" evidence="2">
    <location>
        <begin position="39"/>
        <end position="59"/>
    </location>
</feature>
<organism evidence="4 5">
    <name type="scientific">Delitschia confertaspora ATCC 74209</name>
    <dbReference type="NCBI Taxonomy" id="1513339"/>
    <lineage>
        <taxon>Eukaryota</taxon>
        <taxon>Fungi</taxon>
        <taxon>Dikarya</taxon>
        <taxon>Ascomycota</taxon>
        <taxon>Pezizomycotina</taxon>
        <taxon>Dothideomycetes</taxon>
        <taxon>Pleosporomycetidae</taxon>
        <taxon>Pleosporales</taxon>
        <taxon>Delitschiaceae</taxon>
        <taxon>Delitschia</taxon>
    </lineage>
</organism>
<feature type="compositionally biased region" description="Polar residues" evidence="2">
    <location>
        <begin position="603"/>
        <end position="618"/>
    </location>
</feature>
<dbReference type="GO" id="GO:0007165">
    <property type="term" value="P:signal transduction"/>
    <property type="evidence" value="ECO:0007669"/>
    <property type="project" value="InterPro"/>
</dbReference>
<keyword evidence="1" id="KW-0343">GTPase activation</keyword>
<dbReference type="Proteomes" id="UP000799536">
    <property type="component" value="Unassembled WGS sequence"/>
</dbReference>
<dbReference type="GO" id="GO:0005938">
    <property type="term" value="C:cell cortex"/>
    <property type="evidence" value="ECO:0007669"/>
    <property type="project" value="UniProtKB-ARBA"/>
</dbReference>
<dbReference type="GO" id="GO:0005096">
    <property type="term" value="F:GTPase activator activity"/>
    <property type="evidence" value="ECO:0007669"/>
    <property type="project" value="UniProtKB-KW"/>
</dbReference>
<feature type="region of interest" description="Disordered" evidence="2">
    <location>
        <begin position="568"/>
        <end position="702"/>
    </location>
</feature>
<dbReference type="PANTHER" id="PTHR23176:SF125">
    <property type="entry name" value="GTPASE ACTIVATOR (BEM2), PUTATIVE (AFU_ORTHOLOGUE AFUA_7G04450)-RELATED"/>
    <property type="match status" value="1"/>
</dbReference>